<evidence type="ECO:0000313" key="5">
    <source>
        <dbReference type="Proteomes" id="UP000799778"/>
    </source>
</evidence>
<gene>
    <name evidence="4" type="ORF">BU24DRAFT_420878</name>
</gene>
<evidence type="ECO:0000313" key="4">
    <source>
        <dbReference type="EMBL" id="KAF2017823.1"/>
    </source>
</evidence>
<comment type="similarity">
    <text evidence="1">Belongs to the tpcK family.</text>
</comment>
<evidence type="ECO:0000256" key="1">
    <source>
        <dbReference type="ARBA" id="ARBA00005986"/>
    </source>
</evidence>
<dbReference type="AlphaFoldDB" id="A0A6A5XY26"/>
<feature type="region of interest" description="Disordered" evidence="2">
    <location>
        <begin position="1"/>
        <end position="20"/>
    </location>
</feature>
<dbReference type="SUPFAM" id="SSF54909">
    <property type="entry name" value="Dimeric alpha+beta barrel"/>
    <property type="match status" value="1"/>
</dbReference>
<name>A0A6A5XY26_9PLEO</name>
<proteinExistence type="inferred from homology"/>
<dbReference type="Gene3D" id="3.30.70.100">
    <property type="match status" value="1"/>
</dbReference>
<dbReference type="RefSeq" id="XP_033386162.1">
    <property type="nucleotide sequence ID" value="XM_033527580.1"/>
</dbReference>
<dbReference type="EMBL" id="ML978068">
    <property type="protein sequence ID" value="KAF2017823.1"/>
    <property type="molecule type" value="Genomic_DNA"/>
</dbReference>
<reference evidence="4" key="1">
    <citation type="journal article" date="2020" name="Stud. Mycol.">
        <title>101 Dothideomycetes genomes: a test case for predicting lifestyles and emergence of pathogens.</title>
        <authorList>
            <person name="Haridas S."/>
            <person name="Albert R."/>
            <person name="Binder M."/>
            <person name="Bloem J."/>
            <person name="Labutti K."/>
            <person name="Salamov A."/>
            <person name="Andreopoulos B."/>
            <person name="Baker S."/>
            <person name="Barry K."/>
            <person name="Bills G."/>
            <person name="Bluhm B."/>
            <person name="Cannon C."/>
            <person name="Castanera R."/>
            <person name="Culley D."/>
            <person name="Daum C."/>
            <person name="Ezra D."/>
            <person name="Gonzalez J."/>
            <person name="Henrissat B."/>
            <person name="Kuo A."/>
            <person name="Liang C."/>
            <person name="Lipzen A."/>
            <person name="Lutzoni F."/>
            <person name="Magnuson J."/>
            <person name="Mondo S."/>
            <person name="Nolan M."/>
            <person name="Ohm R."/>
            <person name="Pangilinan J."/>
            <person name="Park H.-J."/>
            <person name="Ramirez L."/>
            <person name="Alfaro M."/>
            <person name="Sun H."/>
            <person name="Tritt A."/>
            <person name="Yoshinaga Y."/>
            <person name="Zwiers L.-H."/>
            <person name="Turgeon B."/>
            <person name="Goodwin S."/>
            <person name="Spatafora J."/>
            <person name="Crous P."/>
            <person name="Grigoriev I."/>
        </authorList>
    </citation>
    <scope>NUCLEOTIDE SEQUENCE</scope>
    <source>
        <strain evidence="4">CBS 175.79</strain>
    </source>
</reference>
<dbReference type="GO" id="GO:0016491">
    <property type="term" value="F:oxidoreductase activity"/>
    <property type="evidence" value="ECO:0007669"/>
    <property type="project" value="InterPro"/>
</dbReference>
<feature type="region of interest" description="Disordered" evidence="2">
    <location>
        <begin position="85"/>
        <end position="107"/>
    </location>
</feature>
<dbReference type="Proteomes" id="UP000799778">
    <property type="component" value="Unassembled WGS sequence"/>
</dbReference>
<protein>
    <recommendedName>
        <fullName evidence="3">EthD domain-containing protein</fullName>
    </recommendedName>
</protein>
<feature type="compositionally biased region" description="Polar residues" evidence="2">
    <location>
        <begin position="1"/>
        <end position="12"/>
    </location>
</feature>
<dbReference type="OrthoDB" id="3183782at2759"/>
<feature type="compositionally biased region" description="Basic and acidic residues" evidence="2">
    <location>
        <begin position="95"/>
        <end position="107"/>
    </location>
</feature>
<evidence type="ECO:0000256" key="2">
    <source>
        <dbReference type="SAM" id="MobiDB-lite"/>
    </source>
</evidence>
<dbReference type="InterPro" id="IPR011008">
    <property type="entry name" value="Dimeric_a/b-barrel"/>
</dbReference>
<keyword evidence="5" id="KW-1185">Reference proteome</keyword>
<dbReference type="GeneID" id="54284977"/>
<sequence>MVPSAATASAPNAVSKGELPTEPVEFDGIAMFTVPTLEQFTDAFKDPYYVNVIEPDERAFLDKDGPGSGVIASFRGRMLDMVNGGQSAVGSSGGKYRDDFDEWEKKK</sequence>
<dbReference type="Pfam" id="PF07110">
    <property type="entry name" value="EthD"/>
    <property type="match status" value="1"/>
</dbReference>
<accession>A0A6A5XY26</accession>
<dbReference type="InterPro" id="IPR009799">
    <property type="entry name" value="EthD_dom"/>
</dbReference>
<evidence type="ECO:0000259" key="3">
    <source>
        <dbReference type="Pfam" id="PF07110"/>
    </source>
</evidence>
<organism evidence="4 5">
    <name type="scientific">Aaosphaeria arxii CBS 175.79</name>
    <dbReference type="NCBI Taxonomy" id="1450172"/>
    <lineage>
        <taxon>Eukaryota</taxon>
        <taxon>Fungi</taxon>
        <taxon>Dikarya</taxon>
        <taxon>Ascomycota</taxon>
        <taxon>Pezizomycotina</taxon>
        <taxon>Dothideomycetes</taxon>
        <taxon>Pleosporomycetidae</taxon>
        <taxon>Pleosporales</taxon>
        <taxon>Pleosporales incertae sedis</taxon>
        <taxon>Aaosphaeria</taxon>
    </lineage>
</organism>
<feature type="domain" description="EthD" evidence="3">
    <location>
        <begin position="8"/>
        <end position="64"/>
    </location>
</feature>